<dbReference type="AlphaFoldDB" id="A0A2M4CAZ8"/>
<evidence type="ECO:0000313" key="2">
    <source>
        <dbReference type="EMBL" id="MBW62311.1"/>
    </source>
</evidence>
<protein>
    <submittedName>
        <fullName evidence="2">Putative secreted protein</fullName>
    </submittedName>
</protein>
<proteinExistence type="predicted"/>
<feature type="region of interest" description="Disordered" evidence="1">
    <location>
        <begin position="65"/>
        <end position="86"/>
    </location>
</feature>
<organism evidence="2">
    <name type="scientific">Anopheles marajoara</name>
    <dbReference type="NCBI Taxonomy" id="58244"/>
    <lineage>
        <taxon>Eukaryota</taxon>
        <taxon>Metazoa</taxon>
        <taxon>Ecdysozoa</taxon>
        <taxon>Arthropoda</taxon>
        <taxon>Hexapoda</taxon>
        <taxon>Insecta</taxon>
        <taxon>Pterygota</taxon>
        <taxon>Neoptera</taxon>
        <taxon>Endopterygota</taxon>
        <taxon>Diptera</taxon>
        <taxon>Nematocera</taxon>
        <taxon>Culicoidea</taxon>
        <taxon>Culicidae</taxon>
        <taxon>Anophelinae</taxon>
        <taxon>Anopheles</taxon>
    </lineage>
</organism>
<evidence type="ECO:0000256" key="1">
    <source>
        <dbReference type="SAM" id="MobiDB-lite"/>
    </source>
</evidence>
<sequence length="86" mass="9416">MRYSMCVVAAVADAADADSMVRYYGTHTRKGSYAMSKLPPTPLGYVVAFGELTRELYSAMATRCGHQHTPTHSTDWETLRSRGGGL</sequence>
<name>A0A2M4CAZ8_9DIPT</name>
<accession>A0A2M4CAZ8</accession>
<reference evidence="2" key="1">
    <citation type="submission" date="2018-01" db="EMBL/GenBank/DDBJ databases">
        <title>An insight into the sialome of Amazonian anophelines.</title>
        <authorList>
            <person name="Ribeiro J.M."/>
            <person name="Scarpassa V."/>
            <person name="Calvo E."/>
        </authorList>
    </citation>
    <scope>NUCLEOTIDE SEQUENCE</scope>
    <source>
        <tissue evidence="2">Salivary glands</tissue>
    </source>
</reference>
<dbReference type="EMBL" id="GGFJ01013170">
    <property type="protein sequence ID" value="MBW62311.1"/>
    <property type="molecule type" value="Transcribed_RNA"/>
</dbReference>